<keyword evidence="6" id="KW-0067">ATP-binding</keyword>
<dbReference type="Proteomes" id="UP000320300">
    <property type="component" value="Unassembled WGS sequence"/>
</dbReference>
<evidence type="ECO:0000256" key="6">
    <source>
        <dbReference type="ARBA" id="ARBA00022840"/>
    </source>
</evidence>
<evidence type="ECO:0000256" key="5">
    <source>
        <dbReference type="ARBA" id="ARBA00022777"/>
    </source>
</evidence>
<protein>
    <recommendedName>
        <fullName evidence="2">aspartate kinase</fullName>
        <ecNumber evidence="2">2.7.2.4</ecNumber>
    </recommendedName>
</protein>
<evidence type="ECO:0000256" key="1">
    <source>
        <dbReference type="ARBA" id="ARBA00010122"/>
    </source>
</evidence>
<keyword evidence="5 9" id="KW-0418">Kinase</keyword>
<dbReference type="GO" id="GO:0005829">
    <property type="term" value="C:cytosol"/>
    <property type="evidence" value="ECO:0007669"/>
    <property type="project" value="TreeGrafter"/>
</dbReference>
<gene>
    <name evidence="9" type="ORF">SAMN06265348_10995</name>
</gene>
<keyword evidence="4" id="KW-0547">Nucleotide-binding</keyword>
<comment type="catalytic activity">
    <reaction evidence="7">
        <text>L-aspartate + ATP = 4-phospho-L-aspartate + ADP</text>
        <dbReference type="Rhea" id="RHEA:23776"/>
        <dbReference type="ChEBI" id="CHEBI:29991"/>
        <dbReference type="ChEBI" id="CHEBI:30616"/>
        <dbReference type="ChEBI" id="CHEBI:57535"/>
        <dbReference type="ChEBI" id="CHEBI:456216"/>
        <dbReference type="EC" id="2.7.2.4"/>
    </reaction>
</comment>
<dbReference type="NCBIfam" id="NF006614">
    <property type="entry name" value="PRK09181.1"/>
    <property type="match status" value="1"/>
</dbReference>
<evidence type="ECO:0000313" key="9">
    <source>
        <dbReference type="EMBL" id="SMO86971.1"/>
    </source>
</evidence>
<dbReference type="PANTHER" id="PTHR21499">
    <property type="entry name" value="ASPARTATE KINASE"/>
    <property type="match status" value="1"/>
</dbReference>
<evidence type="ECO:0000256" key="7">
    <source>
        <dbReference type="ARBA" id="ARBA00047872"/>
    </source>
</evidence>
<evidence type="ECO:0000256" key="4">
    <source>
        <dbReference type="ARBA" id="ARBA00022741"/>
    </source>
</evidence>
<evidence type="ECO:0000259" key="8">
    <source>
        <dbReference type="Pfam" id="PF00696"/>
    </source>
</evidence>
<evidence type="ECO:0000313" key="10">
    <source>
        <dbReference type="Proteomes" id="UP000320300"/>
    </source>
</evidence>
<dbReference type="Gene3D" id="3.40.1160.10">
    <property type="entry name" value="Acetylglutamate kinase-like"/>
    <property type="match status" value="1"/>
</dbReference>
<sequence>MVILSVWPDYSFIYTMLTVEKIGGTSMSALKDVIQNIILFERTGEQLYNRIFVVSAFSGVTDLLLENKKTGAPGVYHRIAKHQNFHKPLKDLIVKLKAINKKYAELGLDLNVADQFIEKHIMEAQTYLENLSNILASGYVSREGILQAAREILASIGESHSAFNFTNILQNQGINTRLVDLSGFGDHLPYTIDQRIKQAFKNIDFAKTICIVTGYAKGTEGIMREFDRGYSEVTFSKIAEFLKPEEAIIHKEYHLSTADPGMVGIENCIPVGYTNYDIADQLADVGMEAIHPKASKPLEINGVNLRIKNTFEPAHPGTLITREFVSVHKRVELITGTDKLLIIDVYDPLMVGNVGSDLQIMQIFFNHKLSYTFKATSANSISIVIWERDFDKKLISDLESKFEKVTVEKVAMVCLLGSNMDQPGLLAKSAYALTETGVNIKSAGFALRKVNIQFLVAREDFKTAIIALNKAMQ</sequence>
<evidence type="ECO:0000256" key="2">
    <source>
        <dbReference type="ARBA" id="ARBA00013059"/>
    </source>
</evidence>
<organism evidence="9 10">
    <name type="scientific">Pedobacter westerhofensis</name>
    <dbReference type="NCBI Taxonomy" id="425512"/>
    <lineage>
        <taxon>Bacteria</taxon>
        <taxon>Pseudomonadati</taxon>
        <taxon>Bacteroidota</taxon>
        <taxon>Sphingobacteriia</taxon>
        <taxon>Sphingobacteriales</taxon>
        <taxon>Sphingobacteriaceae</taxon>
        <taxon>Pedobacter</taxon>
    </lineage>
</organism>
<reference evidence="9 10" key="1">
    <citation type="submission" date="2017-05" db="EMBL/GenBank/DDBJ databases">
        <authorList>
            <person name="Varghese N."/>
            <person name="Submissions S."/>
        </authorList>
    </citation>
    <scope>NUCLEOTIDE SEQUENCE [LARGE SCALE GENOMIC DNA]</scope>
    <source>
        <strain evidence="9 10">DSM 19036</strain>
    </source>
</reference>
<dbReference type="SUPFAM" id="SSF53633">
    <property type="entry name" value="Carbamate kinase-like"/>
    <property type="match status" value="1"/>
</dbReference>
<proteinExistence type="inferred from homology"/>
<dbReference type="AlphaFoldDB" id="A0A521EU77"/>
<accession>A0A521EU77</accession>
<dbReference type="EMBL" id="FXTN01000009">
    <property type="protein sequence ID" value="SMO86971.1"/>
    <property type="molecule type" value="Genomic_DNA"/>
</dbReference>
<dbReference type="GO" id="GO:0004072">
    <property type="term" value="F:aspartate kinase activity"/>
    <property type="evidence" value="ECO:0007669"/>
    <property type="project" value="UniProtKB-EC"/>
</dbReference>
<dbReference type="PANTHER" id="PTHR21499:SF3">
    <property type="entry name" value="ASPARTOKINASE"/>
    <property type="match status" value="1"/>
</dbReference>
<dbReference type="GO" id="GO:0009090">
    <property type="term" value="P:homoserine biosynthetic process"/>
    <property type="evidence" value="ECO:0007669"/>
    <property type="project" value="TreeGrafter"/>
</dbReference>
<dbReference type="EC" id="2.7.2.4" evidence="2"/>
<feature type="domain" description="Aspartate/glutamate/uridylate kinase" evidence="8">
    <location>
        <begin position="16"/>
        <end position="309"/>
    </location>
</feature>
<keyword evidence="3" id="KW-0808">Transferase</keyword>
<dbReference type="InterPro" id="IPR036393">
    <property type="entry name" value="AceGlu_kinase-like_sf"/>
</dbReference>
<comment type="similarity">
    <text evidence="1">Belongs to the aspartokinase family.</text>
</comment>
<dbReference type="InterPro" id="IPR045865">
    <property type="entry name" value="ACT-like_dom_sf"/>
</dbReference>
<dbReference type="Gene3D" id="3.30.2130.10">
    <property type="entry name" value="VC0802-like"/>
    <property type="match status" value="1"/>
</dbReference>
<keyword evidence="10" id="KW-1185">Reference proteome</keyword>
<name>A0A521EU77_9SPHI</name>
<dbReference type="Pfam" id="PF00696">
    <property type="entry name" value="AA_kinase"/>
    <property type="match status" value="1"/>
</dbReference>
<evidence type="ECO:0000256" key="3">
    <source>
        <dbReference type="ARBA" id="ARBA00022679"/>
    </source>
</evidence>
<dbReference type="SUPFAM" id="SSF55021">
    <property type="entry name" value="ACT-like"/>
    <property type="match status" value="2"/>
</dbReference>
<dbReference type="GO" id="GO:0009089">
    <property type="term" value="P:lysine biosynthetic process via diaminopimelate"/>
    <property type="evidence" value="ECO:0007669"/>
    <property type="project" value="TreeGrafter"/>
</dbReference>
<dbReference type="GO" id="GO:0005524">
    <property type="term" value="F:ATP binding"/>
    <property type="evidence" value="ECO:0007669"/>
    <property type="project" value="UniProtKB-KW"/>
</dbReference>
<dbReference type="InterPro" id="IPR001048">
    <property type="entry name" value="Asp/Glu/Uridylate_kinase"/>
</dbReference>